<dbReference type="AlphaFoldDB" id="A0A0D7AE45"/>
<proteinExistence type="predicted"/>
<dbReference type="SUPFAM" id="SSF48576">
    <property type="entry name" value="Terpenoid synthases"/>
    <property type="match status" value="1"/>
</dbReference>
<dbReference type="Gene3D" id="1.10.600.10">
    <property type="entry name" value="Farnesyl Diphosphate Synthase"/>
    <property type="match status" value="1"/>
</dbReference>
<protein>
    <submittedName>
        <fullName evidence="1">Uncharacterized protein</fullName>
    </submittedName>
</protein>
<keyword evidence="2" id="KW-1185">Reference proteome</keyword>
<dbReference type="Proteomes" id="UP000054144">
    <property type="component" value="Unassembled WGS sequence"/>
</dbReference>
<dbReference type="EMBL" id="KN881772">
    <property type="protein sequence ID" value="KIY48960.1"/>
    <property type="molecule type" value="Genomic_DNA"/>
</dbReference>
<sequence>MTQTHSVKMLYLPWTMDNWPCPRKINPHYEEISAQSNAWFHSFRAFSTRSQRAPIDKCDFVWILHGRFLMQPTEHLRTGCDLMNLFFVIDKYTDMEPAPVVCKMVDIVIDALNNPEKPHPEGEVVLGQI</sequence>
<name>A0A0D7AE45_9AGAR</name>
<evidence type="ECO:0000313" key="1">
    <source>
        <dbReference type="EMBL" id="KIY48960.1"/>
    </source>
</evidence>
<dbReference type="OrthoDB" id="6486656at2759"/>
<evidence type="ECO:0000313" key="2">
    <source>
        <dbReference type="Proteomes" id="UP000054144"/>
    </source>
</evidence>
<dbReference type="InterPro" id="IPR008949">
    <property type="entry name" value="Isoprenoid_synthase_dom_sf"/>
</dbReference>
<gene>
    <name evidence="1" type="ORF">FISHEDRAFT_42323</name>
</gene>
<reference evidence="1 2" key="1">
    <citation type="journal article" date="2015" name="Fungal Genet. Biol.">
        <title>Evolution of novel wood decay mechanisms in Agaricales revealed by the genome sequences of Fistulina hepatica and Cylindrobasidium torrendii.</title>
        <authorList>
            <person name="Floudas D."/>
            <person name="Held B.W."/>
            <person name="Riley R."/>
            <person name="Nagy L.G."/>
            <person name="Koehler G."/>
            <person name="Ransdell A.S."/>
            <person name="Younus H."/>
            <person name="Chow J."/>
            <person name="Chiniquy J."/>
            <person name="Lipzen A."/>
            <person name="Tritt A."/>
            <person name="Sun H."/>
            <person name="Haridas S."/>
            <person name="LaButti K."/>
            <person name="Ohm R.A."/>
            <person name="Kues U."/>
            <person name="Blanchette R.A."/>
            <person name="Grigoriev I.V."/>
            <person name="Minto R.E."/>
            <person name="Hibbett D.S."/>
        </authorList>
    </citation>
    <scope>NUCLEOTIDE SEQUENCE [LARGE SCALE GENOMIC DNA]</scope>
    <source>
        <strain evidence="1 2">ATCC 64428</strain>
    </source>
</reference>
<accession>A0A0D7AE45</accession>
<organism evidence="1 2">
    <name type="scientific">Fistulina hepatica ATCC 64428</name>
    <dbReference type="NCBI Taxonomy" id="1128425"/>
    <lineage>
        <taxon>Eukaryota</taxon>
        <taxon>Fungi</taxon>
        <taxon>Dikarya</taxon>
        <taxon>Basidiomycota</taxon>
        <taxon>Agaricomycotina</taxon>
        <taxon>Agaricomycetes</taxon>
        <taxon>Agaricomycetidae</taxon>
        <taxon>Agaricales</taxon>
        <taxon>Fistulinaceae</taxon>
        <taxon>Fistulina</taxon>
    </lineage>
</organism>